<dbReference type="EMBL" id="SPVF01000197">
    <property type="protein sequence ID" value="TFW16942.1"/>
    <property type="molecule type" value="Genomic_DNA"/>
</dbReference>
<evidence type="ECO:0008006" key="3">
    <source>
        <dbReference type="Google" id="ProtNLM"/>
    </source>
</evidence>
<sequence>MNARTNLPLDQLQAWVLSTYQRLERLDVPVFDAARSATARKLARRVGPATLYQLPTDLPTALFPLGDWLAQRAAPVQPALGPGRALSLLMRYLASPLRYEPYAESAVHKGVPSARCLYPLAFYIVRRTGGVLRAYEYVPEHHALRPVPFEGADLPPQADAALVCVARAWRIAEKYGEFANFPCVLEAGHAFSQFGHLGRMLGLNCGAPIAREFGRPLCRNAFELPLYAACLALGPWELEAELASAEARLSSFEPNPGLAELFPRLAPINDLFDQGGAPFAPAQRPVPYEGPGLDVLETIRRRSAGNDRSGVAAVRRDVAPASVLGT</sequence>
<gene>
    <name evidence="1" type="ORF">E4L96_15420</name>
</gene>
<name>A0A4Y9SA18_9BURK</name>
<dbReference type="Proteomes" id="UP000298438">
    <property type="component" value="Unassembled WGS sequence"/>
</dbReference>
<dbReference type="AlphaFoldDB" id="A0A4Y9SA18"/>
<reference evidence="1 2" key="1">
    <citation type="submission" date="2019-03" db="EMBL/GenBank/DDBJ databases">
        <title>Draft Genome Sequence of Massilia arenosa sp. nov., a Novel Massilia Species Isolated from a Sandy-loam Maize Soil.</title>
        <authorList>
            <person name="Raths R."/>
            <person name="Peta V."/>
            <person name="Bucking H."/>
        </authorList>
    </citation>
    <scope>NUCLEOTIDE SEQUENCE [LARGE SCALE GENOMIC DNA]</scope>
    <source>
        <strain evidence="1 2">MC02</strain>
    </source>
</reference>
<protein>
    <recommendedName>
        <fullName evidence="3">SagB/ThcOx family dehydrogenase</fullName>
    </recommendedName>
</protein>
<comment type="caution">
    <text evidence="1">The sequence shown here is derived from an EMBL/GenBank/DDBJ whole genome shotgun (WGS) entry which is preliminary data.</text>
</comment>
<accession>A0A4Y9SA18</accession>
<organism evidence="1 2">
    <name type="scientific">Zemynaea arenosa</name>
    <dbReference type="NCBI Taxonomy" id="2561931"/>
    <lineage>
        <taxon>Bacteria</taxon>
        <taxon>Pseudomonadati</taxon>
        <taxon>Pseudomonadota</taxon>
        <taxon>Betaproteobacteria</taxon>
        <taxon>Burkholderiales</taxon>
        <taxon>Oxalobacteraceae</taxon>
        <taxon>Telluria group</taxon>
        <taxon>Zemynaea</taxon>
    </lineage>
</organism>
<feature type="non-terminal residue" evidence="1">
    <location>
        <position position="326"/>
    </location>
</feature>
<dbReference type="RefSeq" id="WP_220433441.1">
    <property type="nucleotide sequence ID" value="NZ_SPVF01000197.1"/>
</dbReference>
<dbReference type="Gene3D" id="3.40.109.10">
    <property type="entry name" value="NADH Oxidase"/>
    <property type="match status" value="1"/>
</dbReference>
<keyword evidence="2" id="KW-1185">Reference proteome</keyword>
<proteinExistence type="predicted"/>
<evidence type="ECO:0000313" key="2">
    <source>
        <dbReference type="Proteomes" id="UP000298438"/>
    </source>
</evidence>
<evidence type="ECO:0000313" key="1">
    <source>
        <dbReference type="EMBL" id="TFW16942.1"/>
    </source>
</evidence>
<dbReference type="GO" id="GO:0016491">
    <property type="term" value="F:oxidoreductase activity"/>
    <property type="evidence" value="ECO:0007669"/>
    <property type="project" value="InterPro"/>
</dbReference>
<dbReference type="InterPro" id="IPR000415">
    <property type="entry name" value="Nitroreductase-like"/>
</dbReference>